<name>A0ABD1U9I5_9LAMI</name>
<evidence type="ECO:0000313" key="2">
    <source>
        <dbReference type="Proteomes" id="UP001604277"/>
    </source>
</evidence>
<sequence>MSSIWVLSFKNADSIGRVAVAQLFPCTQEPPFLDPFSLKPIREKSIRTWPKADTTFHLWHARMMKHSATKAIFDRAKIFDLLEIATRPPLYDPVLFPIALSFWTSEYNTFIFPLGPMSITLRDVGALVNLPPLDNTISPAILISFVAPKFDKKYTDSYSGMQELYNNSGNEPSHAERVAFLQRDNIGIGGNWSEFVDYITASIKSEDVKLIVEGQSKSGGASHAKLIAQKGKGMPRISISLAKLLDGAASQAMAKLSLELHREFKNVHKSLVEVFDVFCVSYISLNCLL</sequence>
<comment type="caution">
    <text evidence="1">The sequence shown here is derived from an EMBL/GenBank/DDBJ whole genome shotgun (WGS) entry which is preliminary data.</text>
</comment>
<protein>
    <submittedName>
        <fullName evidence="1">Uncharacterized protein</fullName>
    </submittedName>
</protein>
<evidence type="ECO:0000313" key="1">
    <source>
        <dbReference type="EMBL" id="KAL2521283.1"/>
    </source>
</evidence>
<dbReference type="Proteomes" id="UP001604277">
    <property type="component" value="Unassembled WGS sequence"/>
</dbReference>
<proteinExistence type="predicted"/>
<dbReference type="EMBL" id="JBFOLJ010000007">
    <property type="protein sequence ID" value="KAL2521283.1"/>
    <property type="molecule type" value="Genomic_DNA"/>
</dbReference>
<dbReference type="PANTHER" id="PTHR35770">
    <property type="entry name" value="U2 SMALL NUCLEAR RIBONUCLEOPROTEIN AUXILIARY FACTOR-LIKE PROTEIN"/>
    <property type="match status" value="1"/>
</dbReference>
<gene>
    <name evidence="1" type="ORF">Fot_25206</name>
</gene>
<dbReference type="AlphaFoldDB" id="A0ABD1U9I5"/>
<dbReference type="PANTHER" id="PTHR35770:SF1">
    <property type="entry name" value="U2 SMALL NUCLEAR RIBONUCLEOPROTEIN AUXILIARY FACTOR-LIKE PROTEIN"/>
    <property type="match status" value="1"/>
</dbReference>
<accession>A0ABD1U9I5</accession>
<organism evidence="1 2">
    <name type="scientific">Forsythia ovata</name>
    <dbReference type="NCBI Taxonomy" id="205694"/>
    <lineage>
        <taxon>Eukaryota</taxon>
        <taxon>Viridiplantae</taxon>
        <taxon>Streptophyta</taxon>
        <taxon>Embryophyta</taxon>
        <taxon>Tracheophyta</taxon>
        <taxon>Spermatophyta</taxon>
        <taxon>Magnoliopsida</taxon>
        <taxon>eudicotyledons</taxon>
        <taxon>Gunneridae</taxon>
        <taxon>Pentapetalae</taxon>
        <taxon>asterids</taxon>
        <taxon>lamiids</taxon>
        <taxon>Lamiales</taxon>
        <taxon>Oleaceae</taxon>
        <taxon>Forsythieae</taxon>
        <taxon>Forsythia</taxon>
    </lineage>
</organism>
<keyword evidence="2" id="KW-1185">Reference proteome</keyword>
<reference evidence="2" key="1">
    <citation type="submission" date="2024-07" db="EMBL/GenBank/DDBJ databases">
        <title>Two chromosome-level genome assemblies of Korean endemic species Abeliophyllum distichum and Forsythia ovata (Oleaceae).</title>
        <authorList>
            <person name="Jang H."/>
        </authorList>
    </citation>
    <scope>NUCLEOTIDE SEQUENCE [LARGE SCALE GENOMIC DNA]</scope>
</reference>